<dbReference type="Gene3D" id="2.40.50.90">
    <property type="match status" value="1"/>
</dbReference>
<keyword evidence="4" id="KW-0812">Transmembrane</keyword>
<feature type="domain" description="TNase-like" evidence="5">
    <location>
        <begin position="67"/>
        <end position="199"/>
    </location>
</feature>
<dbReference type="PANTHER" id="PTHR12302:SF3">
    <property type="entry name" value="SERINE_THREONINE-PROTEIN KINASE 31"/>
    <property type="match status" value="1"/>
</dbReference>
<organism evidence="6 7">
    <name type="scientific">Ruminiclostridium papyrosolvens DSM 2782</name>
    <dbReference type="NCBI Taxonomy" id="588581"/>
    <lineage>
        <taxon>Bacteria</taxon>
        <taxon>Bacillati</taxon>
        <taxon>Bacillota</taxon>
        <taxon>Clostridia</taxon>
        <taxon>Eubacteriales</taxon>
        <taxon>Oscillospiraceae</taxon>
        <taxon>Ruminiclostridium</taxon>
    </lineage>
</organism>
<name>F1TFN4_9FIRM</name>
<evidence type="ECO:0000313" key="7">
    <source>
        <dbReference type="Proteomes" id="UP000003860"/>
    </source>
</evidence>
<evidence type="ECO:0000256" key="4">
    <source>
        <dbReference type="SAM" id="Phobius"/>
    </source>
</evidence>
<dbReference type="InterPro" id="IPR035437">
    <property type="entry name" value="SNase_OB-fold_sf"/>
</dbReference>
<keyword evidence="7" id="KW-1185">Reference proteome</keyword>
<feature type="transmembrane region" description="Helical" evidence="4">
    <location>
        <begin position="7"/>
        <end position="25"/>
    </location>
</feature>
<reference evidence="6" key="1">
    <citation type="submission" date="2009-07" db="EMBL/GenBank/DDBJ databases">
        <authorList>
            <consortium name="US DOE Joint Genome Institute (JGI-PGF)"/>
            <person name="Lucas S."/>
            <person name="Copeland A."/>
            <person name="Lapidus A."/>
            <person name="Glavina del Rio T."/>
            <person name="Tice H."/>
            <person name="Bruce D."/>
            <person name="Goodwin L."/>
            <person name="Pitluck S."/>
            <person name="Larimer F."/>
            <person name="Land M.L."/>
            <person name="Mouttaki H."/>
            <person name="He Z."/>
            <person name="Zhou J."/>
            <person name="Hemme C.L."/>
        </authorList>
    </citation>
    <scope>NUCLEOTIDE SEQUENCE</scope>
    <source>
        <strain evidence="6">DSM 2782</strain>
    </source>
</reference>
<keyword evidence="1" id="KW-0540">Nuclease</keyword>
<dbReference type="GO" id="GO:0004519">
    <property type="term" value="F:endonuclease activity"/>
    <property type="evidence" value="ECO:0007669"/>
    <property type="project" value="UniProtKB-KW"/>
</dbReference>
<gene>
    <name evidence="6" type="ORF">Cpap_1306</name>
</gene>
<evidence type="ECO:0000259" key="5">
    <source>
        <dbReference type="PROSITE" id="PS50830"/>
    </source>
</evidence>
<keyword evidence="3" id="KW-0378">Hydrolase</keyword>
<reference evidence="6" key="2">
    <citation type="submission" date="2011-01" db="EMBL/GenBank/DDBJ databases">
        <title>The Non-contiguous Finished genome of Clostridium papyrosolvens.</title>
        <authorList>
            <person name="Lucas S."/>
            <person name="Copeland A."/>
            <person name="Lapidus A."/>
            <person name="Cheng J.-F."/>
            <person name="Goodwin L."/>
            <person name="Pitluck S."/>
            <person name="Misra M."/>
            <person name="Chertkov O."/>
            <person name="Detter J.C."/>
            <person name="Han C."/>
            <person name="Tapia R."/>
            <person name="Land M."/>
            <person name="Hauser L."/>
            <person name="Kyrpides N."/>
            <person name="Ivanova N."/>
            <person name="Pagani I."/>
            <person name="Mouttaki H."/>
            <person name="He Z."/>
            <person name="Zhou J."/>
            <person name="Hemme C.L."/>
            <person name="Woyke T."/>
        </authorList>
    </citation>
    <scope>NUCLEOTIDE SEQUENCE [LARGE SCALE GENOMIC DNA]</scope>
    <source>
        <strain evidence="6">DSM 2782</strain>
    </source>
</reference>
<dbReference type="PANTHER" id="PTHR12302">
    <property type="entry name" value="EBNA2 BINDING PROTEIN P100"/>
    <property type="match status" value="1"/>
</dbReference>
<dbReference type="Pfam" id="PF00565">
    <property type="entry name" value="SNase"/>
    <property type="match status" value="1"/>
</dbReference>
<dbReference type="PROSITE" id="PS50830">
    <property type="entry name" value="TNASE_3"/>
    <property type="match status" value="1"/>
</dbReference>
<protein>
    <submittedName>
        <fullName evidence="6">Nuclease (SNase domain-containing protein)</fullName>
    </submittedName>
</protein>
<dbReference type="GO" id="GO:0016787">
    <property type="term" value="F:hydrolase activity"/>
    <property type="evidence" value="ECO:0007669"/>
    <property type="project" value="UniProtKB-KW"/>
</dbReference>
<sequence length="222" mass="24840">MRKKTVASAASIITAVFVIIGGYFYQDANKADINGKSGTYSSIQTLEKVEFPDSLIDVSGEGIEPFGYVNVTVTKVTDGDTFHAEYKEKDYKVRMLDIDTPESVKSGVDPQPFSREASDLTKNTLTNKTVKLIFEENTKDQYGRLLAHVVLEDGSFFNAIMVNEGYAISVFYSPNTLLKSFYDKLQNDAITDAKGFWKLPESKRPFVKNKKGKYVASYKNSK</sequence>
<dbReference type="RefSeq" id="WP_004620755.1">
    <property type="nucleotide sequence ID" value="NZ_ACXX02000011.1"/>
</dbReference>
<dbReference type="STRING" id="588581.Cpap_1306"/>
<keyword evidence="2" id="KW-0255">Endonuclease</keyword>
<dbReference type="AlphaFoldDB" id="F1TFN4"/>
<comment type="caution">
    <text evidence="6">The sequence shown here is derived from an EMBL/GenBank/DDBJ whole genome shotgun (WGS) entry which is preliminary data.</text>
</comment>
<evidence type="ECO:0000256" key="3">
    <source>
        <dbReference type="ARBA" id="ARBA00022801"/>
    </source>
</evidence>
<accession>F1TFN4</accession>
<dbReference type="EMBL" id="ACXX02000011">
    <property type="protein sequence ID" value="EGD46766.1"/>
    <property type="molecule type" value="Genomic_DNA"/>
</dbReference>
<proteinExistence type="predicted"/>
<keyword evidence="4" id="KW-0472">Membrane</keyword>
<dbReference type="eggNOG" id="COG1525">
    <property type="taxonomic scope" value="Bacteria"/>
</dbReference>
<dbReference type="SUPFAM" id="SSF50199">
    <property type="entry name" value="Staphylococcal nuclease"/>
    <property type="match status" value="1"/>
</dbReference>
<evidence type="ECO:0000313" key="6">
    <source>
        <dbReference type="EMBL" id="EGD46766.1"/>
    </source>
</evidence>
<dbReference type="InterPro" id="IPR016071">
    <property type="entry name" value="Staphylococal_nuclease_OB-fold"/>
</dbReference>
<dbReference type="OrthoDB" id="4376109at2"/>
<dbReference type="SMART" id="SM00318">
    <property type="entry name" value="SNc"/>
    <property type="match status" value="1"/>
</dbReference>
<keyword evidence="4" id="KW-1133">Transmembrane helix</keyword>
<evidence type="ECO:0000256" key="1">
    <source>
        <dbReference type="ARBA" id="ARBA00022722"/>
    </source>
</evidence>
<dbReference type="Proteomes" id="UP000003860">
    <property type="component" value="Unassembled WGS sequence"/>
</dbReference>
<evidence type="ECO:0000256" key="2">
    <source>
        <dbReference type="ARBA" id="ARBA00022759"/>
    </source>
</evidence>